<dbReference type="PANTHER" id="PTHR30572">
    <property type="entry name" value="MEMBRANE COMPONENT OF TRANSPORTER-RELATED"/>
    <property type="match status" value="1"/>
</dbReference>
<evidence type="ECO:0000313" key="11">
    <source>
        <dbReference type="Proteomes" id="UP001250698"/>
    </source>
</evidence>
<evidence type="ECO:0000256" key="1">
    <source>
        <dbReference type="ARBA" id="ARBA00004651"/>
    </source>
</evidence>
<dbReference type="InterPro" id="IPR025857">
    <property type="entry name" value="MacB_PCD"/>
</dbReference>
<dbReference type="InterPro" id="IPR050250">
    <property type="entry name" value="Macrolide_Exporter_MacB"/>
</dbReference>
<keyword evidence="2" id="KW-1003">Cell membrane</keyword>
<dbReference type="EMBL" id="JAWDJT010000001">
    <property type="protein sequence ID" value="MDU0369056.1"/>
    <property type="molecule type" value="Genomic_DNA"/>
</dbReference>
<organism evidence="10 11">
    <name type="scientific">Hymenobacter endophyticus</name>
    <dbReference type="NCBI Taxonomy" id="3076335"/>
    <lineage>
        <taxon>Bacteria</taxon>
        <taxon>Pseudomonadati</taxon>
        <taxon>Bacteroidota</taxon>
        <taxon>Cytophagia</taxon>
        <taxon>Cytophagales</taxon>
        <taxon>Hymenobacteraceae</taxon>
        <taxon>Hymenobacter</taxon>
    </lineage>
</organism>
<sequence length="396" mass="44008">MIRHLFTLIWNRKRSNFLLMAEILLSFFVLFVVSVLLVSNYYNYRQPMGFKADNVWEFNINPGQDTTNRRETLQLLVRELKATPGVAAVTWMSNTPFSFSNNNTDEYRYKGKGAPVTEIYDTDDETVGVLGLNVTAGRWYDRRDDATTRFTVVVNQRFADEMFGGESAVGKVMTNDKHDAQWQIVGVVNAFRAGSDFASNEPTIFIRRALQDTARLGNSEQPTLLVRVQPGSGAVLEQQLVRKIKQVTKGWDANVNTLAENRKDKLKFMMTPLIALGLVGLFLILNVALGLFGVLWYNINQRKAEIGLRRALGATGNAISRQFLGEMLVVTTLGVAGGLLLAVQFPLMGVFGLAAPVYLVAMLVATVLIFLLTAICAFQPSRIAASIQPAVSLREE</sequence>
<name>A0ABU3TCG4_9BACT</name>
<feature type="transmembrane region" description="Helical" evidence="7">
    <location>
        <begin position="357"/>
        <end position="378"/>
    </location>
</feature>
<keyword evidence="3 7" id="KW-0812">Transmembrane</keyword>
<dbReference type="PANTHER" id="PTHR30572:SF4">
    <property type="entry name" value="ABC TRANSPORTER PERMEASE YTRF"/>
    <property type="match status" value="1"/>
</dbReference>
<evidence type="ECO:0000259" key="8">
    <source>
        <dbReference type="Pfam" id="PF02687"/>
    </source>
</evidence>
<keyword evidence="11" id="KW-1185">Reference proteome</keyword>
<evidence type="ECO:0000256" key="2">
    <source>
        <dbReference type="ARBA" id="ARBA00022475"/>
    </source>
</evidence>
<dbReference type="InterPro" id="IPR003838">
    <property type="entry name" value="ABC3_permease_C"/>
</dbReference>
<gene>
    <name evidence="10" type="ORF">ROI90_01515</name>
</gene>
<keyword evidence="4 7" id="KW-1133">Transmembrane helix</keyword>
<protein>
    <submittedName>
        <fullName evidence="10">ABC transporter permease</fullName>
    </submittedName>
</protein>
<dbReference type="Pfam" id="PF12704">
    <property type="entry name" value="MacB_PCD"/>
    <property type="match status" value="1"/>
</dbReference>
<feature type="transmembrane region" description="Helical" evidence="7">
    <location>
        <begin position="21"/>
        <end position="42"/>
    </location>
</feature>
<evidence type="ECO:0000313" key="10">
    <source>
        <dbReference type="EMBL" id="MDU0369056.1"/>
    </source>
</evidence>
<dbReference type="Pfam" id="PF02687">
    <property type="entry name" value="FtsX"/>
    <property type="match status" value="1"/>
</dbReference>
<keyword evidence="5 7" id="KW-0472">Membrane</keyword>
<dbReference type="Proteomes" id="UP001250698">
    <property type="component" value="Unassembled WGS sequence"/>
</dbReference>
<comment type="similarity">
    <text evidence="6">Belongs to the ABC-4 integral membrane protein family.</text>
</comment>
<evidence type="ECO:0000256" key="3">
    <source>
        <dbReference type="ARBA" id="ARBA00022692"/>
    </source>
</evidence>
<comment type="subcellular location">
    <subcellularLocation>
        <location evidence="1">Cell membrane</location>
        <topology evidence="1">Multi-pass membrane protein</topology>
    </subcellularLocation>
</comment>
<feature type="domain" description="MacB-like periplasmic core" evidence="9">
    <location>
        <begin position="30"/>
        <end position="232"/>
    </location>
</feature>
<reference evidence="10 11" key="1">
    <citation type="submission" date="2023-10" db="EMBL/GenBank/DDBJ databases">
        <title>Hymenobacter endophyticus sp. nov., an isolate from the leaf tissues of wheat.</title>
        <authorList>
            <person name="Dai Y."/>
        </authorList>
    </citation>
    <scope>NUCLEOTIDE SEQUENCE [LARGE SCALE GENOMIC DNA]</scope>
    <source>
        <strain evidence="10 11">ZK17L-C2</strain>
    </source>
</reference>
<comment type="caution">
    <text evidence="10">The sequence shown here is derived from an EMBL/GenBank/DDBJ whole genome shotgun (WGS) entry which is preliminary data.</text>
</comment>
<evidence type="ECO:0000259" key="9">
    <source>
        <dbReference type="Pfam" id="PF12704"/>
    </source>
</evidence>
<feature type="transmembrane region" description="Helical" evidence="7">
    <location>
        <begin position="273"/>
        <end position="299"/>
    </location>
</feature>
<evidence type="ECO:0000256" key="5">
    <source>
        <dbReference type="ARBA" id="ARBA00023136"/>
    </source>
</evidence>
<evidence type="ECO:0000256" key="4">
    <source>
        <dbReference type="ARBA" id="ARBA00022989"/>
    </source>
</evidence>
<evidence type="ECO:0000256" key="7">
    <source>
        <dbReference type="SAM" id="Phobius"/>
    </source>
</evidence>
<accession>A0ABU3TCG4</accession>
<feature type="transmembrane region" description="Helical" evidence="7">
    <location>
        <begin position="327"/>
        <end position="351"/>
    </location>
</feature>
<feature type="domain" description="ABC3 transporter permease C-terminal" evidence="8">
    <location>
        <begin position="278"/>
        <end position="389"/>
    </location>
</feature>
<evidence type="ECO:0000256" key="6">
    <source>
        <dbReference type="ARBA" id="ARBA00038076"/>
    </source>
</evidence>
<dbReference type="RefSeq" id="WP_315996571.1">
    <property type="nucleotide sequence ID" value="NZ_JAWDJT010000001.1"/>
</dbReference>
<proteinExistence type="inferred from homology"/>